<dbReference type="Pfam" id="PF00122">
    <property type="entry name" value="E1-E2_ATPase"/>
    <property type="match status" value="1"/>
</dbReference>
<keyword evidence="2 14" id="KW-0813">Transport</keyword>
<dbReference type="EMBL" id="JBEFKJ010000011">
    <property type="protein sequence ID" value="KAL2043314.1"/>
    <property type="molecule type" value="Genomic_DNA"/>
</dbReference>
<comment type="function">
    <text evidence="14">Catalyzes the hydrolysis of ATP coupled with the transport of calcium.</text>
</comment>
<dbReference type="Pfam" id="PF00690">
    <property type="entry name" value="Cation_ATPase_N"/>
    <property type="match status" value="1"/>
</dbReference>
<dbReference type="Gene3D" id="3.40.1110.10">
    <property type="entry name" value="Calcium-transporting ATPase, cytoplasmic domain N"/>
    <property type="match status" value="1"/>
</dbReference>
<evidence type="ECO:0000256" key="5">
    <source>
        <dbReference type="ARBA" id="ARBA00022723"/>
    </source>
</evidence>
<feature type="transmembrane region" description="Helical" evidence="14">
    <location>
        <begin position="1169"/>
        <end position="1189"/>
    </location>
</feature>
<dbReference type="Gene3D" id="1.20.1110.10">
    <property type="entry name" value="Calcium-transporting ATPase, transmembrane domain"/>
    <property type="match status" value="1"/>
</dbReference>
<evidence type="ECO:0000313" key="19">
    <source>
        <dbReference type="EMBL" id="KAL2043314.1"/>
    </source>
</evidence>
<feature type="transmembrane region" description="Helical" evidence="14">
    <location>
        <begin position="487"/>
        <end position="509"/>
    </location>
</feature>
<dbReference type="SUPFAM" id="SSF81665">
    <property type="entry name" value="Calcium ATPase, transmembrane domain M"/>
    <property type="match status" value="1"/>
</dbReference>
<dbReference type="Pfam" id="PF00689">
    <property type="entry name" value="Cation_ATPase_C"/>
    <property type="match status" value="1"/>
</dbReference>
<feature type="region of interest" description="Disordered" evidence="15">
    <location>
        <begin position="1260"/>
        <end position="1319"/>
    </location>
</feature>
<name>A0ABR4ACU1_9LECA</name>
<evidence type="ECO:0000256" key="3">
    <source>
        <dbReference type="ARBA" id="ARBA00022568"/>
    </source>
</evidence>
<feature type="transmembrane region" description="Helical" evidence="14">
    <location>
        <begin position="987"/>
        <end position="1008"/>
    </location>
</feature>
<evidence type="ECO:0000256" key="7">
    <source>
        <dbReference type="ARBA" id="ARBA00022837"/>
    </source>
</evidence>
<keyword evidence="12 14" id="KW-0406">Ion transport</keyword>
<dbReference type="InterPro" id="IPR008250">
    <property type="entry name" value="ATPase_P-typ_transduc_dom_A_sf"/>
</dbReference>
<dbReference type="SFLD" id="SFLDF00027">
    <property type="entry name" value="p-type_atpase"/>
    <property type="match status" value="1"/>
</dbReference>
<dbReference type="InterPro" id="IPR006408">
    <property type="entry name" value="P-type_ATPase_IIB"/>
</dbReference>
<evidence type="ECO:0000256" key="13">
    <source>
        <dbReference type="ARBA" id="ARBA00023136"/>
    </source>
</evidence>
<evidence type="ECO:0000313" key="20">
    <source>
        <dbReference type="Proteomes" id="UP001590950"/>
    </source>
</evidence>
<gene>
    <name evidence="19" type="ORF">N7G274_003620</name>
</gene>
<dbReference type="InterPro" id="IPR023214">
    <property type="entry name" value="HAD_sf"/>
</dbReference>
<dbReference type="PANTHER" id="PTHR24093">
    <property type="entry name" value="CATION TRANSPORTING ATPASE"/>
    <property type="match status" value="1"/>
</dbReference>
<dbReference type="EC" id="7.2.2.10" evidence="14"/>
<organism evidence="19 20">
    <name type="scientific">Stereocaulon virgatum</name>
    <dbReference type="NCBI Taxonomy" id="373712"/>
    <lineage>
        <taxon>Eukaryota</taxon>
        <taxon>Fungi</taxon>
        <taxon>Dikarya</taxon>
        <taxon>Ascomycota</taxon>
        <taxon>Pezizomycotina</taxon>
        <taxon>Lecanoromycetes</taxon>
        <taxon>OSLEUM clade</taxon>
        <taxon>Lecanoromycetidae</taxon>
        <taxon>Lecanorales</taxon>
        <taxon>Lecanorineae</taxon>
        <taxon>Stereocaulaceae</taxon>
        <taxon>Stereocaulon</taxon>
    </lineage>
</organism>
<sequence length="1410" mass="153654">MPNAEDNGPTPSPPPYNPRRRAPTITINTSPGEQHEESDREPGLLLSESPRTDLRAAHSFDSNRPTSPHNVSSPTSNFAELRPHDFLAVPNTRSRGNSVDSDDPGHSPTTYSGETSVSSSASTAEDRASTAASNDNIVNDEDALKPDTDKDRANFEVHDNKFAFSPGQLGKMYNPKSFAAFYALGGLRGLEKGLRTDCALGLSLDETKLEGTIPFDQAVAAGSQGKDPEEFERRTLRRSTTVGTRKLSDDSFFDRKRIFKDNRLEEERTKSIFQLAWMALKDKVLILLSVAAVVSLALGIYQSTQPQPAGQAPVEWVEGVAIMVAIFIVVTVGAANDWQKERQFVKLNKKKEDRAVKVIRSGKSREISVHDILVGDVMHLEPGDMIPVDGIFISGHNLKCDESSATGESDLLKKHSGDEVYTAIDSHRSYSKMDPFIVSGGKVSEGIGTFLVTAVGVHSSYGKILMSLRGRTQTTPLQIKLNLLAEWIAKLGLGAGLLLFVATFIKFLAQLNRIEGGASQKGQRFLQVFIVAVTIVVVAVPEGLPLAVTLALAFATTRMLKDNNLVRLLRACETMGNATTICSDKTGTLTQNKMSTVAGVLGTTVRFGNKSSPDTSASTSPETPTGKGKGVALEEDVEDGPIADFVSSIATDVKELLKQLIAVNSTAFEGEDDGGQTTFIGSKTETALLSFARDHLEMGSVNEVRSNANIVQFVPFDSDAKCMAAIVQISEKRYRMYVKGASEILLDRCSRIIKDPTSGISETNITGEDLETLHQIINTYASRSLRTIGLLFKDFEQWPPKGVPTQEDDPKLAVFDSVFNRMVFLGVVGIQDPLREGVSDAVRACQKAGVYVRMVTGDNLMTAKAIATECGIFTDGEVMEGPAFRKLKDDKKKALVPNLQVLARSSPEDKRVLVVLLQELGGIVAVTGDGTNDAPALSTADVGFSMGIAGTEVAKEASAIILMDDNFASIVKAIMWGRTVNDAVKKFLQFQVTVNITAVVLTFISAVASDTETSVLTAVQLLWVNLIMDTLAALALATDPPSISILDRKPDCKFAPLITLTMWKMIIGQSIFQLGVTLILYFAGPKMLSYQSQREQNQLQTLVFNTFVWMQIFNQYNNRRLDNKLNIFEGLHRNYFFIVIQFIIIAGQIMIVFVGGAAFSTHRLNGPQWGYSVVLGFLSIPVGIMIRLIPDDPIRRLTPSFLKRKAKPKIRVSDEERNYQYEWDPSDMEGIRADLTFMKMLRGGRLTALKYKLQHQAQTLLPRSRSGSFRSKSHTDSQPQTPTGESDITLRQTPRTPDSSRKPTTRRSPRSRSNSAYGPAAALAATGIVAGGVAGWSPIGRRSEEGPSRLSHDNRSQIVNEDRIEPYGGTNTNDPVDHSGPSHVVQSQASESTFGPTAGPSSLAPPQAAY</sequence>
<evidence type="ECO:0000256" key="14">
    <source>
        <dbReference type="RuleBase" id="RU361146"/>
    </source>
</evidence>
<dbReference type="NCBIfam" id="TIGR01494">
    <property type="entry name" value="ATPase_P-type"/>
    <property type="match status" value="2"/>
</dbReference>
<feature type="compositionally biased region" description="Basic and acidic residues" evidence="15">
    <location>
        <begin position="1341"/>
        <end position="1365"/>
    </location>
</feature>
<proteinExistence type="inferred from homology"/>
<comment type="caution">
    <text evidence="19">The sequence shown here is derived from an EMBL/GenBank/DDBJ whole genome shotgun (WGS) entry which is preliminary data.</text>
</comment>
<feature type="transmembrane region" description="Helical" evidence="14">
    <location>
        <begin position="1057"/>
        <end position="1083"/>
    </location>
</feature>
<feature type="compositionally biased region" description="Polar residues" evidence="15">
    <location>
        <begin position="1260"/>
        <end position="1292"/>
    </location>
</feature>
<feature type="domain" description="Cation-transporting P-type ATPase C-terminal" evidence="17">
    <location>
        <begin position="1014"/>
        <end position="1188"/>
    </location>
</feature>
<keyword evidence="8 14" id="KW-0067">ATP-binding</keyword>
<feature type="compositionally biased region" description="Basic and acidic residues" evidence="15">
    <location>
        <begin position="33"/>
        <end position="42"/>
    </location>
</feature>
<feature type="transmembrane region" description="Helical" evidence="14">
    <location>
        <begin position="1135"/>
        <end position="1157"/>
    </location>
</feature>
<dbReference type="InterPro" id="IPR059000">
    <property type="entry name" value="ATPase_P-type_domA"/>
</dbReference>
<feature type="compositionally biased region" description="Polar residues" evidence="15">
    <location>
        <begin position="60"/>
        <end position="78"/>
    </location>
</feature>
<keyword evidence="3 14" id="KW-0109">Calcium transport</keyword>
<evidence type="ECO:0000259" key="16">
    <source>
        <dbReference type="Pfam" id="PF00122"/>
    </source>
</evidence>
<comment type="subcellular location">
    <subcellularLocation>
        <location evidence="1">Endomembrane system</location>
        <topology evidence="1">Multi-pass membrane protein</topology>
    </subcellularLocation>
    <subcellularLocation>
        <location evidence="14">Membrane</location>
        <topology evidence="14">Multi-pass membrane protein</topology>
    </subcellularLocation>
</comment>
<feature type="transmembrane region" description="Helical" evidence="14">
    <location>
        <begin position="284"/>
        <end position="304"/>
    </location>
</feature>
<dbReference type="CDD" id="cd02081">
    <property type="entry name" value="P-type_ATPase_Ca_PMCA-like"/>
    <property type="match status" value="1"/>
</dbReference>
<evidence type="ECO:0000256" key="12">
    <source>
        <dbReference type="ARBA" id="ARBA00023065"/>
    </source>
</evidence>
<feature type="compositionally biased region" description="Low complexity" evidence="15">
    <location>
        <begin position="109"/>
        <end position="123"/>
    </location>
</feature>
<evidence type="ECO:0000256" key="2">
    <source>
        <dbReference type="ARBA" id="ARBA00022448"/>
    </source>
</evidence>
<dbReference type="InterPro" id="IPR023298">
    <property type="entry name" value="ATPase_P-typ_TM_dom_sf"/>
</dbReference>
<dbReference type="InterPro" id="IPR006068">
    <property type="entry name" value="ATPase_P-typ_cation-transptr_C"/>
</dbReference>
<dbReference type="SFLD" id="SFLDS00003">
    <property type="entry name" value="Haloacid_Dehalogenase"/>
    <property type="match status" value="1"/>
</dbReference>
<protein>
    <recommendedName>
        <fullName evidence="14">Calcium-transporting ATPase</fullName>
        <ecNumber evidence="14">7.2.2.10</ecNumber>
    </recommendedName>
</protein>
<dbReference type="PRINTS" id="PR00120">
    <property type="entry name" value="HATPASE"/>
</dbReference>
<dbReference type="SFLD" id="SFLDG00002">
    <property type="entry name" value="C1.7:_P-type_atpase_like"/>
    <property type="match status" value="1"/>
</dbReference>
<evidence type="ECO:0000256" key="6">
    <source>
        <dbReference type="ARBA" id="ARBA00022741"/>
    </source>
</evidence>
<dbReference type="InterPro" id="IPR001757">
    <property type="entry name" value="P_typ_ATPase"/>
</dbReference>
<feature type="transmembrane region" description="Helical" evidence="14">
    <location>
        <begin position="316"/>
        <end position="336"/>
    </location>
</feature>
<evidence type="ECO:0000259" key="17">
    <source>
        <dbReference type="Pfam" id="PF00689"/>
    </source>
</evidence>
<dbReference type="SUPFAM" id="SSF81653">
    <property type="entry name" value="Calcium ATPase, transduction domain A"/>
    <property type="match status" value="1"/>
</dbReference>
<evidence type="ECO:0000256" key="9">
    <source>
        <dbReference type="ARBA" id="ARBA00022842"/>
    </source>
</evidence>
<dbReference type="InterPro" id="IPR018303">
    <property type="entry name" value="ATPase_P-typ_P_site"/>
</dbReference>
<dbReference type="InterPro" id="IPR036412">
    <property type="entry name" value="HAD-like_sf"/>
</dbReference>
<dbReference type="Pfam" id="PF13246">
    <property type="entry name" value="Cation_ATPase"/>
    <property type="match status" value="1"/>
</dbReference>
<keyword evidence="13 14" id="KW-0472">Membrane</keyword>
<feature type="domain" description="Cation-transporting P-type ATPase N-terminal" evidence="18">
    <location>
        <begin position="247"/>
        <end position="295"/>
    </location>
</feature>
<dbReference type="SUPFAM" id="SSF56784">
    <property type="entry name" value="HAD-like"/>
    <property type="match status" value="1"/>
</dbReference>
<accession>A0ABR4ACU1</accession>
<dbReference type="InterPro" id="IPR044492">
    <property type="entry name" value="P_typ_ATPase_HD_dom"/>
</dbReference>
<dbReference type="Gene3D" id="3.40.50.1000">
    <property type="entry name" value="HAD superfamily/HAD-like"/>
    <property type="match status" value="1"/>
</dbReference>
<feature type="region of interest" description="Disordered" evidence="15">
    <location>
        <begin position="1339"/>
        <end position="1410"/>
    </location>
</feature>
<feature type="transmembrane region" description="Helical" evidence="14">
    <location>
        <begin position="1014"/>
        <end position="1036"/>
    </location>
</feature>
<reference evidence="19 20" key="1">
    <citation type="submission" date="2024-09" db="EMBL/GenBank/DDBJ databases">
        <title>Rethinking Asexuality: The Enigmatic Case of Functional Sexual Genes in Lepraria (Stereocaulaceae).</title>
        <authorList>
            <person name="Doellman M."/>
            <person name="Sun Y."/>
            <person name="Barcenas-Pena A."/>
            <person name="Lumbsch H.T."/>
            <person name="Grewe F."/>
        </authorList>
    </citation>
    <scope>NUCLEOTIDE SEQUENCE [LARGE SCALE GENOMIC DNA]</scope>
    <source>
        <strain evidence="19 20">Mercado 3170</strain>
    </source>
</reference>
<evidence type="ECO:0000259" key="18">
    <source>
        <dbReference type="Pfam" id="PF00690"/>
    </source>
</evidence>
<dbReference type="NCBIfam" id="TIGR01517">
    <property type="entry name" value="ATPase-IIB_Ca"/>
    <property type="match status" value="1"/>
</dbReference>
<keyword evidence="11 14" id="KW-1133">Transmembrane helix</keyword>
<comment type="catalytic activity">
    <reaction evidence="14">
        <text>Ca(2+)(in) + ATP + H2O = Ca(2+)(out) + ADP + phosphate + H(+)</text>
        <dbReference type="Rhea" id="RHEA:18105"/>
        <dbReference type="ChEBI" id="CHEBI:15377"/>
        <dbReference type="ChEBI" id="CHEBI:15378"/>
        <dbReference type="ChEBI" id="CHEBI:29108"/>
        <dbReference type="ChEBI" id="CHEBI:30616"/>
        <dbReference type="ChEBI" id="CHEBI:43474"/>
        <dbReference type="ChEBI" id="CHEBI:456216"/>
        <dbReference type="EC" id="7.2.2.10"/>
    </reaction>
</comment>
<evidence type="ECO:0000256" key="1">
    <source>
        <dbReference type="ARBA" id="ARBA00004127"/>
    </source>
</evidence>
<feature type="region of interest" description="Disordered" evidence="15">
    <location>
        <begin position="606"/>
        <end position="632"/>
    </location>
</feature>
<dbReference type="PANTHER" id="PTHR24093:SF369">
    <property type="entry name" value="CALCIUM-TRANSPORTING ATPASE"/>
    <property type="match status" value="1"/>
</dbReference>
<dbReference type="PRINTS" id="PR00119">
    <property type="entry name" value="CATATPASE"/>
</dbReference>
<dbReference type="Gene3D" id="2.70.150.10">
    <property type="entry name" value="Calcium-transporting ATPase, cytoplasmic transduction domain A"/>
    <property type="match status" value="1"/>
</dbReference>
<feature type="compositionally biased region" description="Basic and acidic residues" evidence="15">
    <location>
        <begin position="142"/>
        <end position="152"/>
    </location>
</feature>
<evidence type="ECO:0000256" key="10">
    <source>
        <dbReference type="ARBA" id="ARBA00022967"/>
    </source>
</evidence>
<feature type="domain" description="P-type ATPase A" evidence="16">
    <location>
        <begin position="353"/>
        <end position="466"/>
    </location>
</feature>
<keyword evidence="7 14" id="KW-0106">Calcium</keyword>
<keyword evidence="5" id="KW-0479">Metal-binding</keyword>
<comment type="similarity">
    <text evidence="14">Belongs to the cation transport ATPase (P-type) (TC 3.A.3) family.</text>
</comment>
<feature type="region of interest" description="Disordered" evidence="15">
    <location>
        <begin position="1"/>
        <end position="152"/>
    </location>
</feature>
<feature type="compositionally biased region" description="Polar residues" evidence="15">
    <location>
        <begin position="609"/>
        <end position="623"/>
    </location>
</feature>
<dbReference type="InterPro" id="IPR023299">
    <property type="entry name" value="ATPase_P-typ_cyto_dom_N"/>
</dbReference>
<evidence type="ECO:0000256" key="4">
    <source>
        <dbReference type="ARBA" id="ARBA00022692"/>
    </source>
</evidence>
<evidence type="ECO:0000256" key="11">
    <source>
        <dbReference type="ARBA" id="ARBA00022989"/>
    </source>
</evidence>
<dbReference type="PROSITE" id="PS00154">
    <property type="entry name" value="ATPASE_E1_E2"/>
    <property type="match status" value="1"/>
</dbReference>
<evidence type="ECO:0000256" key="15">
    <source>
        <dbReference type="SAM" id="MobiDB-lite"/>
    </source>
</evidence>
<keyword evidence="20" id="KW-1185">Reference proteome</keyword>
<keyword evidence="9" id="KW-0460">Magnesium</keyword>
<keyword evidence="6 14" id="KW-0547">Nucleotide-binding</keyword>
<keyword evidence="4 14" id="KW-0812">Transmembrane</keyword>
<feature type="compositionally biased region" description="Polar residues" evidence="15">
    <location>
        <begin position="1384"/>
        <end position="1395"/>
    </location>
</feature>
<dbReference type="InterPro" id="IPR004014">
    <property type="entry name" value="ATPase_P-typ_cation-transptr_N"/>
</dbReference>
<evidence type="ECO:0000256" key="8">
    <source>
        <dbReference type="ARBA" id="ARBA00022840"/>
    </source>
</evidence>
<keyword evidence="10" id="KW-1278">Translocase</keyword>
<dbReference type="Proteomes" id="UP001590950">
    <property type="component" value="Unassembled WGS sequence"/>
</dbReference>
<feature type="transmembrane region" description="Helical" evidence="14">
    <location>
        <begin position="1316"/>
        <end position="1339"/>
    </location>
</feature>
<feature type="transmembrane region" description="Helical" evidence="14">
    <location>
        <begin position="529"/>
        <end position="555"/>
    </location>
</feature>
<dbReference type="SUPFAM" id="SSF81660">
    <property type="entry name" value="Metal cation-transporting ATPase, ATP-binding domain N"/>
    <property type="match status" value="1"/>
</dbReference>